<evidence type="ECO:0000256" key="1">
    <source>
        <dbReference type="ARBA" id="ARBA00012552"/>
    </source>
</evidence>
<feature type="compositionally biased region" description="Low complexity" evidence="6">
    <location>
        <begin position="938"/>
        <end position="952"/>
    </location>
</feature>
<dbReference type="GO" id="GO:0016787">
    <property type="term" value="F:hydrolase activity"/>
    <property type="evidence" value="ECO:0007669"/>
    <property type="project" value="UniProtKB-KW"/>
</dbReference>
<feature type="region of interest" description="Disordered" evidence="6">
    <location>
        <begin position="276"/>
        <end position="368"/>
    </location>
</feature>
<feature type="compositionally biased region" description="Gly residues" evidence="6">
    <location>
        <begin position="315"/>
        <end position="325"/>
    </location>
</feature>
<dbReference type="InterPro" id="IPR014001">
    <property type="entry name" value="Helicase_ATP-bd"/>
</dbReference>
<dbReference type="RefSeq" id="XP_025599811.1">
    <property type="nucleotide sequence ID" value="XM_025740856.1"/>
</dbReference>
<evidence type="ECO:0000256" key="4">
    <source>
        <dbReference type="ARBA" id="ARBA00022806"/>
    </source>
</evidence>
<feature type="domain" description="Helicase C-terminal" evidence="8">
    <location>
        <begin position="1057"/>
        <end position="1236"/>
    </location>
</feature>
<dbReference type="STRING" id="58919.A0A316ZF45"/>
<dbReference type="InterPro" id="IPR027417">
    <property type="entry name" value="P-loop_NTPase"/>
</dbReference>
<evidence type="ECO:0000256" key="2">
    <source>
        <dbReference type="ARBA" id="ARBA00022741"/>
    </source>
</evidence>
<feature type="compositionally biased region" description="Low complexity" evidence="6">
    <location>
        <begin position="17"/>
        <end position="28"/>
    </location>
</feature>
<accession>A0A316ZF45</accession>
<sequence>MASPLSATPGGVPGGWAPSAAAAATTSPPRRPPSSLAEQLSPGESLEQRRSMQQQPRSRAGTPSLVFGPIGAHRAAAARQRSSSPASGAPGSGSGDSELAAGSSGGGGARHSSGLHSSSPSYASARSHLGDAPQAAGTPRLVVDTTSPVPAHATPRTGDEARAMFAEPEADEEGLDTRSASMVGQLVDDEEEAEQQQPVRRPASGASMRGQEGSSPRVDGNGAAYPFPGGASYAPPLRSPSLGTAQSPFLSLPGGAAGLAGGLLSPTAATFGLGGSGASSTGATAATAGSSTPTFSPFGSPPRERPLTPGSMHSGVGGHHNGGGIPRSASGLSSAARNSNTQRAPSVDGASGFGSERGAHAPSSAADASLRASPLFNDVLERLLRLEVGLKDVNRHIGGLSRNVSLLLDRTKHLGGAQRGGLPADVHNAAHGSAQVQEEVRALSAQLNTLAGSVAQLFTSQGGAPPPMPQQRTPSGMNGTPHVGAMQQQLAGLGLGAPPSGTPQLGGNILTPQLGTFPGTPNLGGRTGALNPYERSASPRTGSGGFAHPPLDRGLSPRPGASPAPSQNRLSWGAGAPQQAQQSLTGVAKEHLAPDARRWAAMNAAAAGGNFSPALGGPNRRESSGTPHMRTGTPEVDSTGRFAGAGPAMSGGAMGPPDPSVVVTKWEHLNLHGDLLRSILKYGLGPPNKIQQRALPFLLRGSDIIAQAPPTQERIASYVIPALQQILNVLRGEPVPPGGAMRGPIVLIISTTVDQATQAQRMSLGLGAALGVRVHIAAAGSIDVGQEAANLVQSQPHLVVGTPQKMNDLFTYLANRGAISLSDVRLVILDEADQLIARNLADYVSTLLRLLPQPRGNASREPLLSPGLPQSSGPGRPFSPFDGDKPATLDRQTAIFSNTVPQDVLNFAQSIHLRESVRVLVRREGGGGALQATTTYGAAGASGFSSSPSIGSGTMGLGNSHGSQTPQLGQLQHHAQQQQHTPQLGSYGSAPPGTPSNALGAAPGNSNTNPLADPMLAPLRGLRQYYLYVAVSTGPAAGPPMGYGGPSAHANEMKLDVITDLLEDIDFNQAVVYVASAAALEAVTYKLASKGVEAISLSKEMASTTRQQVLSAFRSAYGGVSAYQQASHAVVGGPGGASAGRSGGRKALVVHDLALQARDVHQVPLVVFYDLPRSVEEYKEKIACAAATSGAGRPSVCINVVTGSGGPRGDIEMLRSLELHLGCKMAELPMHLGQILNF</sequence>
<feature type="compositionally biased region" description="Low complexity" evidence="6">
    <location>
        <begin position="967"/>
        <end position="984"/>
    </location>
</feature>
<feature type="domain" description="Helicase ATP-binding" evidence="7">
    <location>
        <begin position="695"/>
        <end position="918"/>
    </location>
</feature>
<dbReference type="SMART" id="SM00487">
    <property type="entry name" value="DEXDc"/>
    <property type="match status" value="1"/>
</dbReference>
<dbReference type="Pfam" id="PF00270">
    <property type="entry name" value="DEAD"/>
    <property type="match status" value="1"/>
</dbReference>
<feature type="region of interest" description="Disordered" evidence="6">
    <location>
        <begin position="610"/>
        <end position="640"/>
    </location>
</feature>
<name>A0A316ZF45_9BASI</name>
<evidence type="ECO:0000259" key="7">
    <source>
        <dbReference type="PROSITE" id="PS51192"/>
    </source>
</evidence>
<dbReference type="GO" id="GO:0005524">
    <property type="term" value="F:ATP binding"/>
    <property type="evidence" value="ECO:0007669"/>
    <property type="project" value="UniProtKB-KW"/>
</dbReference>
<keyword evidence="5" id="KW-0067">ATP-binding</keyword>
<keyword evidence="3" id="KW-0378">Hydrolase</keyword>
<gene>
    <name evidence="9" type="ORF">FA09DRAFT_316888</name>
</gene>
<feature type="region of interest" description="Disordered" evidence="6">
    <location>
        <begin position="1"/>
        <end position="254"/>
    </location>
</feature>
<dbReference type="Proteomes" id="UP000245946">
    <property type="component" value="Unassembled WGS sequence"/>
</dbReference>
<feature type="region of interest" description="Disordered" evidence="6">
    <location>
        <begin position="855"/>
        <end position="888"/>
    </location>
</feature>
<dbReference type="PANTHER" id="PTHR47958">
    <property type="entry name" value="ATP-DEPENDENT RNA HELICASE DBP3"/>
    <property type="match status" value="1"/>
</dbReference>
<dbReference type="PROSITE" id="PS51192">
    <property type="entry name" value="HELICASE_ATP_BIND_1"/>
    <property type="match status" value="1"/>
</dbReference>
<dbReference type="EC" id="3.6.4.13" evidence="1"/>
<keyword evidence="10" id="KW-1185">Reference proteome</keyword>
<keyword evidence="2" id="KW-0547">Nucleotide-binding</keyword>
<dbReference type="GO" id="GO:0003724">
    <property type="term" value="F:RNA helicase activity"/>
    <property type="evidence" value="ECO:0007669"/>
    <property type="project" value="UniProtKB-EC"/>
</dbReference>
<reference evidence="9 10" key="1">
    <citation type="journal article" date="2018" name="Mol. Biol. Evol.">
        <title>Broad Genomic Sampling Reveals a Smut Pathogenic Ancestry of the Fungal Clade Ustilaginomycotina.</title>
        <authorList>
            <person name="Kijpornyongpan T."/>
            <person name="Mondo S.J."/>
            <person name="Barry K."/>
            <person name="Sandor L."/>
            <person name="Lee J."/>
            <person name="Lipzen A."/>
            <person name="Pangilinan J."/>
            <person name="LaButti K."/>
            <person name="Hainaut M."/>
            <person name="Henrissat B."/>
            <person name="Grigoriev I.V."/>
            <person name="Spatafora J.W."/>
            <person name="Aime M.C."/>
        </authorList>
    </citation>
    <scope>NUCLEOTIDE SEQUENCE [LARGE SCALE GENOMIC DNA]</scope>
    <source>
        <strain evidence="9 10">MCA 4186</strain>
    </source>
</reference>
<dbReference type="SUPFAM" id="SSF52540">
    <property type="entry name" value="P-loop containing nucleoside triphosphate hydrolases"/>
    <property type="match status" value="2"/>
</dbReference>
<dbReference type="GO" id="GO:0003676">
    <property type="term" value="F:nucleic acid binding"/>
    <property type="evidence" value="ECO:0007669"/>
    <property type="project" value="InterPro"/>
</dbReference>
<feature type="region of interest" description="Disordered" evidence="6">
    <location>
        <begin position="938"/>
        <end position="1012"/>
    </location>
</feature>
<feature type="compositionally biased region" description="Low complexity" evidence="6">
    <location>
        <begin position="278"/>
        <end position="298"/>
    </location>
</feature>
<feature type="compositionally biased region" description="Low complexity" evidence="6">
    <location>
        <begin position="110"/>
        <end position="127"/>
    </location>
</feature>
<keyword evidence="4" id="KW-0347">Helicase</keyword>
<dbReference type="AlphaFoldDB" id="A0A316ZF45"/>
<evidence type="ECO:0000313" key="9">
    <source>
        <dbReference type="EMBL" id="PWN99532.1"/>
    </source>
</evidence>
<protein>
    <recommendedName>
        <fullName evidence="1">RNA helicase</fullName>
        <ecNumber evidence="1">3.6.4.13</ecNumber>
    </recommendedName>
</protein>
<dbReference type="PROSITE" id="PS51194">
    <property type="entry name" value="HELICASE_CTER"/>
    <property type="match status" value="1"/>
</dbReference>
<dbReference type="InterPro" id="IPR011545">
    <property type="entry name" value="DEAD/DEAH_box_helicase_dom"/>
</dbReference>
<dbReference type="Gene3D" id="3.40.50.300">
    <property type="entry name" value="P-loop containing nucleotide triphosphate hydrolases"/>
    <property type="match status" value="2"/>
</dbReference>
<evidence type="ECO:0000259" key="8">
    <source>
        <dbReference type="PROSITE" id="PS51194"/>
    </source>
</evidence>
<feature type="compositionally biased region" description="Polar residues" evidence="6">
    <location>
        <begin position="330"/>
        <end position="344"/>
    </location>
</feature>
<evidence type="ECO:0000313" key="10">
    <source>
        <dbReference type="Proteomes" id="UP000245946"/>
    </source>
</evidence>
<evidence type="ECO:0000256" key="3">
    <source>
        <dbReference type="ARBA" id="ARBA00022801"/>
    </source>
</evidence>
<evidence type="ECO:0000256" key="5">
    <source>
        <dbReference type="ARBA" id="ARBA00022840"/>
    </source>
</evidence>
<feature type="region of interest" description="Disordered" evidence="6">
    <location>
        <begin position="516"/>
        <end position="587"/>
    </location>
</feature>
<proteinExistence type="predicted"/>
<evidence type="ECO:0000256" key="6">
    <source>
        <dbReference type="SAM" id="MobiDB-lite"/>
    </source>
</evidence>
<dbReference type="EMBL" id="KZ819288">
    <property type="protein sequence ID" value="PWN99532.1"/>
    <property type="molecule type" value="Genomic_DNA"/>
</dbReference>
<dbReference type="GeneID" id="37268400"/>
<dbReference type="InterPro" id="IPR001650">
    <property type="entry name" value="Helicase_C-like"/>
</dbReference>
<organism evidence="9 10">
    <name type="scientific">Tilletiopsis washingtonensis</name>
    <dbReference type="NCBI Taxonomy" id="58919"/>
    <lineage>
        <taxon>Eukaryota</taxon>
        <taxon>Fungi</taxon>
        <taxon>Dikarya</taxon>
        <taxon>Basidiomycota</taxon>
        <taxon>Ustilaginomycotina</taxon>
        <taxon>Exobasidiomycetes</taxon>
        <taxon>Entylomatales</taxon>
        <taxon>Entylomatales incertae sedis</taxon>
        <taxon>Tilletiopsis</taxon>
    </lineage>
</organism>
<feature type="compositionally biased region" description="Low complexity" evidence="6">
    <location>
        <begin position="68"/>
        <end position="102"/>
    </location>
</feature>
<dbReference type="OrthoDB" id="4726at2759"/>